<dbReference type="RefSeq" id="WP_189127928.1">
    <property type="nucleotide sequence ID" value="NZ_BMNH01000028.1"/>
</dbReference>
<dbReference type="Proteomes" id="UP000646523">
    <property type="component" value="Unassembled WGS sequence"/>
</dbReference>
<accession>A0A917ZAY3</accession>
<evidence type="ECO:0000313" key="2">
    <source>
        <dbReference type="Proteomes" id="UP000646523"/>
    </source>
</evidence>
<evidence type="ECO:0000313" key="1">
    <source>
        <dbReference type="EMBL" id="GGO79487.1"/>
    </source>
</evidence>
<dbReference type="AlphaFoldDB" id="A0A917ZAY3"/>
<reference evidence="1" key="1">
    <citation type="journal article" date="2014" name="Int. J. Syst. Evol. Microbiol.">
        <title>Complete genome sequence of Corynebacterium casei LMG S-19264T (=DSM 44701T), isolated from a smear-ripened cheese.</title>
        <authorList>
            <consortium name="US DOE Joint Genome Institute (JGI-PGF)"/>
            <person name="Walter F."/>
            <person name="Albersmeier A."/>
            <person name="Kalinowski J."/>
            <person name="Ruckert C."/>
        </authorList>
    </citation>
    <scope>NUCLEOTIDE SEQUENCE</scope>
    <source>
        <strain evidence="1">CGMCC 4.7368</strain>
    </source>
</reference>
<evidence type="ECO:0008006" key="3">
    <source>
        <dbReference type="Google" id="ProtNLM"/>
    </source>
</evidence>
<dbReference type="InterPro" id="IPR040983">
    <property type="entry name" value="Bact_RF_family5"/>
</dbReference>
<dbReference type="EMBL" id="BMNH01000028">
    <property type="protein sequence ID" value="GGO79487.1"/>
    <property type="molecule type" value="Genomic_DNA"/>
</dbReference>
<name>A0A917ZAY3_9ACTN</name>
<comment type="caution">
    <text evidence="1">The sequence shown here is derived from an EMBL/GenBank/DDBJ whole genome shotgun (WGS) entry which is preliminary data.</text>
</comment>
<organism evidence="1 2">
    <name type="scientific">Nonomuraea cavernae</name>
    <dbReference type="NCBI Taxonomy" id="2045107"/>
    <lineage>
        <taxon>Bacteria</taxon>
        <taxon>Bacillati</taxon>
        <taxon>Actinomycetota</taxon>
        <taxon>Actinomycetes</taxon>
        <taxon>Streptosporangiales</taxon>
        <taxon>Streptosporangiaceae</taxon>
        <taxon>Nonomuraea</taxon>
    </lineage>
</organism>
<keyword evidence="2" id="KW-1185">Reference proteome</keyword>
<reference evidence="1" key="2">
    <citation type="submission" date="2020-09" db="EMBL/GenBank/DDBJ databases">
        <authorList>
            <person name="Sun Q."/>
            <person name="Zhou Y."/>
        </authorList>
    </citation>
    <scope>NUCLEOTIDE SEQUENCE</scope>
    <source>
        <strain evidence="1">CGMCC 4.7368</strain>
    </source>
</reference>
<dbReference type="Pfam" id="PF18846">
    <property type="entry name" value="baeRF_family5"/>
    <property type="match status" value="1"/>
</dbReference>
<gene>
    <name evidence="1" type="ORF">GCM10012289_63900</name>
</gene>
<proteinExistence type="predicted"/>
<sequence>MIRDHAFLRELVAMKDEVGVVSLYVTADPRLEASVKPGWEILLRNELESLREQVSGWPDRMRRATVLEHLQGLEPDIEQLVDPSQSGLGRALFAPVCTDEVHRTTLQVPVGTSAVFESTAYVRPMVSAMATSAPACVAVVSRDGVRLIDYRYGQAEDVYESTFALDTDDWRRMRGPGAANTSQQASMQVDKFQRRVEENLTRYLHSVAPEISGRVIGLHWTDVLLVGDAKVTAKLAEALHPLEVVQIDKIIDGLTAPEVVAYISDALAHVRVRRDVSLIQRAKDAALAGGRGSLGLGQTLSLLNEGRVDCLLLDEMGVWRGGRGPDGRLYPAGQVPPGVEAVDEPDLGERMIERALESSAEVTILQREAAADLADHDGVAALLRW</sequence>
<protein>
    <recommendedName>
        <fullName evidence="3">eRF1 domain-containing protein</fullName>
    </recommendedName>
</protein>